<keyword evidence="3" id="KW-0547">Nucleotide-binding</keyword>
<dbReference type="Gene3D" id="2.40.50.100">
    <property type="match status" value="1"/>
</dbReference>
<dbReference type="InterPro" id="IPR003439">
    <property type="entry name" value="ABC_transporter-like_ATP-bd"/>
</dbReference>
<dbReference type="Pfam" id="PF08402">
    <property type="entry name" value="TOBE_2"/>
    <property type="match status" value="1"/>
</dbReference>
<dbReference type="InterPro" id="IPR047641">
    <property type="entry name" value="ABC_transpr_MalK/UgpC-like"/>
</dbReference>
<dbReference type="EMBL" id="FWDO01000005">
    <property type="protein sequence ID" value="SLM18640.1"/>
    <property type="molecule type" value="Genomic_DNA"/>
</dbReference>
<evidence type="ECO:0000256" key="2">
    <source>
        <dbReference type="ARBA" id="ARBA00022475"/>
    </source>
</evidence>
<dbReference type="SMART" id="SM00382">
    <property type="entry name" value="AAA"/>
    <property type="match status" value="1"/>
</dbReference>
<evidence type="ECO:0000256" key="6">
    <source>
        <dbReference type="ARBA" id="ARBA00023136"/>
    </source>
</evidence>
<dbReference type="GO" id="GO:0055052">
    <property type="term" value="C:ATP-binding cassette (ABC) transporter complex, substrate-binding subunit-containing"/>
    <property type="evidence" value="ECO:0007669"/>
    <property type="project" value="TreeGrafter"/>
</dbReference>
<dbReference type="FunFam" id="3.40.50.300:FF:000042">
    <property type="entry name" value="Maltose/maltodextrin ABC transporter, ATP-binding protein"/>
    <property type="match status" value="1"/>
</dbReference>
<dbReference type="PANTHER" id="PTHR43875">
    <property type="entry name" value="MALTODEXTRIN IMPORT ATP-BINDING PROTEIN MSMX"/>
    <property type="match status" value="1"/>
</dbReference>
<evidence type="ECO:0000256" key="3">
    <source>
        <dbReference type="ARBA" id="ARBA00022741"/>
    </source>
</evidence>
<keyword evidence="5" id="KW-1278">Translocase</keyword>
<dbReference type="PROSITE" id="PS00211">
    <property type="entry name" value="ABC_TRANSPORTER_1"/>
    <property type="match status" value="1"/>
</dbReference>
<dbReference type="InterPro" id="IPR008995">
    <property type="entry name" value="Mo/tungstate-bd_C_term_dom"/>
</dbReference>
<evidence type="ECO:0000256" key="1">
    <source>
        <dbReference type="ARBA" id="ARBA00022448"/>
    </source>
</evidence>
<dbReference type="PROSITE" id="PS50893">
    <property type="entry name" value="ABC_TRANSPORTER_2"/>
    <property type="match status" value="1"/>
</dbReference>
<evidence type="ECO:0000256" key="4">
    <source>
        <dbReference type="ARBA" id="ARBA00022840"/>
    </source>
</evidence>
<gene>
    <name evidence="8" type="primary">fbpC</name>
    <name evidence="8" type="ORF">SPIRO4BDMA_50155</name>
</gene>
<dbReference type="GO" id="GO:0016887">
    <property type="term" value="F:ATP hydrolysis activity"/>
    <property type="evidence" value="ECO:0007669"/>
    <property type="project" value="InterPro"/>
</dbReference>
<keyword evidence="1" id="KW-0813">Transport</keyword>
<dbReference type="GO" id="GO:0005524">
    <property type="term" value="F:ATP binding"/>
    <property type="evidence" value="ECO:0007669"/>
    <property type="project" value="UniProtKB-KW"/>
</dbReference>
<evidence type="ECO:0000256" key="5">
    <source>
        <dbReference type="ARBA" id="ARBA00022967"/>
    </source>
</evidence>
<dbReference type="AlphaFoldDB" id="A0A3P3XQX5"/>
<keyword evidence="4 8" id="KW-0067">ATP-binding</keyword>
<dbReference type="Pfam" id="PF00005">
    <property type="entry name" value="ABC_tran"/>
    <property type="match status" value="1"/>
</dbReference>
<evidence type="ECO:0000313" key="8">
    <source>
        <dbReference type="EMBL" id="SLM18640.1"/>
    </source>
</evidence>
<dbReference type="SUPFAM" id="SSF50331">
    <property type="entry name" value="MOP-like"/>
    <property type="match status" value="1"/>
</dbReference>
<dbReference type="InterPro" id="IPR027417">
    <property type="entry name" value="P-loop_NTPase"/>
</dbReference>
<keyword evidence="6" id="KW-0472">Membrane</keyword>
<sequence>MAQAHVIIREVSKCFGKTKVLDTISLEIEKGSFTTLLGPSGCGKTTLLRTIAGFYDVEQGEIFIGEKKVNDVPSHLRNAVMVFQDYALFPHMNIRENITYGLRIRKMPQDEIEKKLETTAGYLDIKNLLDRTPGEISGGQQQRVALARALVMEPEVLLLDEPLSNLDAKLRVSIRAELRQLQQRLKITTIYVTHDQAEALAMSDTIAIMKGGKIMQVGSPSDVYYRPDNAFVASFVGTVNFIDGTVRSVSDEGVEVETGGTTITVRERQPAGKPAAHPPLPGEKITLSIRPESIRIVEHPAPAAAFRDENVFRGTIKDYIFEGSSIRYWGEALGKELLIDVFNPVENALHTGDVWFRIDPERIHVIPQSIT</sequence>
<accession>A0A3P3XQX5</accession>
<evidence type="ECO:0000259" key="7">
    <source>
        <dbReference type="PROSITE" id="PS50893"/>
    </source>
</evidence>
<organism evidence="8">
    <name type="scientific">uncultured spirochete</name>
    <dbReference type="NCBI Taxonomy" id="156406"/>
    <lineage>
        <taxon>Bacteria</taxon>
        <taxon>Pseudomonadati</taxon>
        <taxon>Spirochaetota</taxon>
        <taxon>Spirochaetia</taxon>
        <taxon>Spirochaetales</taxon>
        <taxon>environmental samples</taxon>
    </lineage>
</organism>
<keyword evidence="2" id="KW-1003">Cell membrane</keyword>
<dbReference type="InterPro" id="IPR017871">
    <property type="entry name" value="ABC_transporter-like_CS"/>
</dbReference>
<dbReference type="InterPro" id="IPR013611">
    <property type="entry name" value="Transp-assoc_OB_typ2"/>
</dbReference>
<protein>
    <submittedName>
        <fullName evidence="8">Ferric transporter subunit ATP-binding component of ABC transporter CP4-6 prophage</fullName>
    </submittedName>
</protein>
<feature type="domain" description="ABC transporter" evidence="7">
    <location>
        <begin position="6"/>
        <end position="236"/>
    </location>
</feature>
<dbReference type="SUPFAM" id="SSF52540">
    <property type="entry name" value="P-loop containing nucleoside triphosphate hydrolases"/>
    <property type="match status" value="1"/>
</dbReference>
<proteinExistence type="predicted"/>
<reference evidence="8" key="1">
    <citation type="submission" date="2017-02" db="EMBL/GenBank/DDBJ databases">
        <authorList>
            <person name="Regsiter A."/>
            <person name="William W."/>
        </authorList>
    </citation>
    <scope>NUCLEOTIDE SEQUENCE</scope>
    <source>
        <strain evidence="8">BdmA 4</strain>
    </source>
</reference>
<dbReference type="Gene3D" id="3.40.50.300">
    <property type="entry name" value="P-loop containing nucleotide triphosphate hydrolases"/>
    <property type="match status" value="1"/>
</dbReference>
<dbReference type="InterPro" id="IPR003593">
    <property type="entry name" value="AAA+_ATPase"/>
</dbReference>
<name>A0A3P3XQX5_9SPIR</name>
<dbReference type="PANTHER" id="PTHR43875:SF15">
    <property type="entry name" value="TREHALOSE IMPORT ATP-BINDING PROTEIN SUGC"/>
    <property type="match status" value="1"/>
</dbReference>
<dbReference type="GO" id="GO:0140359">
    <property type="term" value="F:ABC-type transporter activity"/>
    <property type="evidence" value="ECO:0007669"/>
    <property type="project" value="UniProtKB-ARBA"/>
</dbReference>